<dbReference type="AlphaFoldDB" id="A0A1G4K431"/>
<gene>
    <name evidence="3" type="ORF">LADA_0H12596G</name>
</gene>
<proteinExistence type="predicted"/>
<feature type="domain" description="Secreted protein CSS2 C-terminal" evidence="2">
    <location>
        <begin position="151"/>
        <end position="256"/>
    </location>
</feature>
<accession>A0A1G4K431</accession>
<keyword evidence="1" id="KW-0732">Signal</keyword>
<evidence type="ECO:0000256" key="1">
    <source>
        <dbReference type="SAM" id="SignalP"/>
    </source>
</evidence>
<evidence type="ECO:0000313" key="3">
    <source>
        <dbReference type="EMBL" id="SCU98374.1"/>
    </source>
</evidence>
<sequence length="272" mass="30459">MKLLMTTHAFYAAVLLLVEFAIGTEIFRAVDLGEGYVNATSNTVTIIDLTNGHPSNINYTAVEHVTSLEHSKNTNVSCMEIKSHLLRTLQYRNESSIYERDTESQCDDGYYQWFTNKVSSFMSSKDHSLKWRVLQSAWTGAVSFVGLGADATKVWSNLGGTLKSAFTPQACTGGSKYINIQNSAGTLERTYLVGWAPYKCGGNKCDTTVTADQLTAIFKQEITDSLKNEYVSWCASMTHGGTWRASVRFLLWENQAYCHQNLWDIPCEEWSC</sequence>
<name>A0A1G4K431_9SACH</name>
<organism evidence="3 4">
    <name type="scientific">Lachancea dasiensis</name>
    <dbReference type="NCBI Taxonomy" id="1072105"/>
    <lineage>
        <taxon>Eukaryota</taxon>
        <taxon>Fungi</taxon>
        <taxon>Dikarya</taxon>
        <taxon>Ascomycota</taxon>
        <taxon>Saccharomycotina</taxon>
        <taxon>Saccharomycetes</taxon>
        <taxon>Saccharomycetales</taxon>
        <taxon>Saccharomycetaceae</taxon>
        <taxon>Lachancea</taxon>
    </lineage>
</organism>
<feature type="signal peptide" evidence="1">
    <location>
        <begin position="1"/>
        <end position="23"/>
    </location>
</feature>
<evidence type="ECO:0000259" key="2">
    <source>
        <dbReference type="Pfam" id="PF20521"/>
    </source>
</evidence>
<dbReference type="Pfam" id="PF20521">
    <property type="entry name" value="DUF6736"/>
    <property type="match status" value="1"/>
</dbReference>
<reference evidence="3 4" key="1">
    <citation type="submission" date="2016-03" db="EMBL/GenBank/DDBJ databases">
        <authorList>
            <person name="Devillers H."/>
        </authorList>
    </citation>
    <scope>NUCLEOTIDE SEQUENCE [LARGE SCALE GENOMIC DNA]</scope>
    <source>
        <strain evidence="3">CBS 10888</strain>
    </source>
</reference>
<dbReference type="InterPro" id="IPR046624">
    <property type="entry name" value="CSS2_C"/>
</dbReference>
<protein>
    <submittedName>
        <fullName evidence="3">LADA_0H12596g1_1</fullName>
    </submittedName>
</protein>
<feature type="chain" id="PRO_5009236331" evidence="1">
    <location>
        <begin position="24"/>
        <end position="272"/>
    </location>
</feature>
<dbReference type="Proteomes" id="UP000190274">
    <property type="component" value="Chromosome H"/>
</dbReference>
<dbReference type="EMBL" id="LT598461">
    <property type="protein sequence ID" value="SCU98374.1"/>
    <property type="molecule type" value="Genomic_DNA"/>
</dbReference>
<evidence type="ECO:0000313" key="4">
    <source>
        <dbReference type="Proteomes" id="UP000190274"/>
    </source>
</evidence>
<keyword evidence="4" id="KW-1185">Reference proteome</keyword>